<dbReference type="InterPro" id="IPR003679">
    <property type="entry name" value="Amioglycoside_AcTrfase"/>
</dbReference>
<protein>
    <recommendedName>
        <fullName evidence="2 5">Aminoglycoside N(3)-acetyltransferase</fullName>
        <ecNumber evidence="5">2.3.1.-</ecNumber>
    </recommendedName>
</protein>
<evidence type="ECO:0000256" key="4">
    <source>
        <dbReference type="ARBA" id="ARBA00023315"/>
    </source>
</evidence>
<comment type="caution">
    <text evidence="6">The sequence shown here is derived from an EMBL/GenBank/DDBJ whole genome shotgun (WGS) entry which is preliminary data.</text>
</comment>
<evidence type="ECO:0000313" key="7">
    <source>
        <dbReference type="Proteomes" id="UP001139559"/>
    </source>
</evidence>
<proteinExistence type="inferred from homology"/>
<gene>
    <name evidence="6" type="ORF">KP803_14395</name>
</gene>
<reference evidence="6" key="1">
    <citation type="submission" date="2021-11" db="EMBL/GenBank/DDBJ databases">
        <title>Vibrio ZSDE26 sp. nov. and Vibrio ZSDZ34 sp. nov., isolated from coastal seawater in Qingdao.</title>
        <authorList>
            <person name="Zhang P."/>
        </authorList>
    </citation>
    <scope>NUCLEOTIDE SEQUENCE</scope>
    <source>
        <strain evidence="6">ZSDE26</strain>
    </source>
</reference>
<evidence type="ECO:0000256" key="2">
    <source>
        <dbReference type="ARBA" id="ARBA00012882"/>
    </source>
</evidence>
<sequence length="273" mass="30325">MLTEKDLIKQINEAGLANSSLCLHSAYRSFGALEEGPQTVINAFQKSGCTLVCPAFYYESQAFPVKQNYQNNGVDYQAVNEMRTVSFTGSIDQIEACMGVIPKQLLKQEGTLRTYHPSNSFAVLGPDAQALIADQSELNVYSIYKNIYQNPRPAYIVLAGVDFTSCTPIHFAEEVAGRRLFRRWAVSNGQVTETEEGSCSNGFEKLREQIQNIESVITLGNGEARIYEFHVFIDAVAKIIVENPDVTHCEDDNCIRCNDMALGGRVVEETLLT</sequence>
<accession>A0A9X1XMB3</accession>
<dbReference type="Pfam" id="PF02522">
    <property type="entry name" value="Antibiotic_NAT"/>
    <property type="match status" value="1"/>
</dbReference>
<dbReference type="Proteomes" id="UP001139559">
    <property type="component" value="Unassembled WGS sequence"/>
</dbReference>
<dbReference type="EMBL" id="JAJHVV010000008">
    <property type="protein sequence ID" value="MCK6264468.1"/>
    <property type="molecule type" value="Genomic_DNA"/>
</dbReference>
<keyword evidence="4 5" id="KW-0012">Acyltransferase</keyword>
<comment type="similarity">
    <text evidence="1 5">Belongs to the antibiotic N-acetyltransferase family.</text>
</comment>
<dbReference type="RefSeq" id="WP_248009541.1">
    <property type="nucleotide sequence ID" value="NZ_JAJHVV010000008.1"/>
</dbReference>
<organism evidence="6 7">
    <name type="scientific">Vibrio amylolyticus</name>
    <dbReference type="NCBI Taxonomy" id="2847292"/>
    <lineage>
        <taxon>Bacteria</taxon>
        <taxon>Pseudomonadati</taxon>
        <taxon>Pseudomonadota</taxon>
        <taxon>Gammaproteobacteria</taxon>
        <taxon>Vibrionales</taxon>
        <taxon>Vibrionaceae</taxon>
        <taxon>Vibrio</taxon>
    </lineage>
</organism>
<dbReference type="PANTHER" id="PTHR11104:SF0">
    <property type="entry name" value="SPBETA PROPHAGE-DERIVED AMINOGLYCOSIDE N(3')-ACETYLTRANSFERASE-LIKE PROTEIN YOKD"/>
    <property type="match status" value="1"/>
</dbReference>
<name>A0A9X1XMB3_9VIBR</name>
<dbReference type="GO" id="GO:0046677">
    <property type="term" value="P:response to antibiotic"/>
    <property type="evidence" value="ECO:0007669"/>
    <property type="project" value="UniProtKB-KW"/>
</dbReference>
<comment type="catalytic activity">
    <reaction evidence="5">
        <text>a 2-deoxystreptamine antibiotic + acetyl-CoA = an N(3)-acetyl-2-deoxystreptamine antibiotic + CoA + H(+)</text>
        <dbReference type="Rhea" id="RHEA:12665"/>
        <dbReference type="ChEBI" id="CHEBI:15378"/>
        <dbReference type="ChEBI" id="CHEBI:57287"/>
        <dbReference type="ChEBI" id="CHEBI:57288"/>
        <dbReference type="ChEBI" id="CHEBI:57921"/>
        <dbReference type="ChEBI" id="CHEBI:77452"/>
        <dbReference type="EC" id="2.3.1.81"/>
    </reaction>
</comment>
<evidence type="ECO:0000256" key="3">
    <source>
        <dbReference type="ARBA" id="ARBA00022679"/>
    </source>
</evidence>
<evidence type="ECO:0000256" key="5">
    <source>
        <dbReference type="RuleBase" id="RU365031"/>
    </source>
</evidence>
<keyword evidence="5" id="KW-0046">Antibiotic resistance</keyword>
<dbReference type="AlphaFoldDB" id="A0A9X1XMB3"/>
<dbReference type="PANTHER" id="PTHR11104">
    <property type="entry name" value="AMINOGLYCOSIDE N3-ACETYLTRANSFERASE"/>
    <property type="match status" value="1"/>
</dbReference>
<evidence type="ECO:0000256" key="1">
    <source>
        <dbReference type="ARBA" id="ARBA00006383"/>
    </source>
</evidence>
<keyword evidence="3 5" id="KW-0808">Transferase</keyword>
<dbReference type="InterPro" id="IPR028345">
    <property type="entry name" value="Antibiotic_NAT-like"/>
</dbReference>
<dbReference type="GO" id="GO:0046353">
    <property type="term" value="F:aminoglycoside 3-N-acetyltransferase activity"/>
    <property type="evidence" value="ECO:0007669"/>
    <property type="project" value="UniProtKB-EC"/>
</dbReference>
<keyword evidence="7" id="KW-1185">Reference proteome</keyword>
<dbReference type="EC" id="2.3.1.-" evidence="5"/>
<evidence type="ECO:0000313" key="6">
    <source>
        <dbReference type="EMBL" id="MCK6264468.1"/>
    </source>
</evidence>
<dbReference type="SUPFAM" id="SSF110710">
    <property type="entry name" value="TTHA0583/YokD-like"/>
    <property type="match status" value="1"/>
</dbReference>